<reference evidence="12 13" key="1">
    <citation type="submission" date="2018-05" db="EMBL/GenBank/DDBJ databases">
        <title>Genomic Encyclopedia of Type Strains, Phase IV (KMG-V): Genome sequencing to study the core and pangenomes of soil and plant-associated prokaryotes.</title>
        <authorList>
            <person name="Whitman W."/>
        </authorList>
    </citation>
    <scope>NUCLEOTIDE SEQUENCE [LARGE SCALE GENOMIC DNA]</scope>
    <source>
        <strain evidence="12 13">SLV-132</strain>
    </source>
</reference>
<evidence type="ECO:0000256" key="4">
    <source>
        <dbReference type="ARBA" id="ARBA00022723"/>
    </source>
</evidence>
<organism evidence="12 13">
    <name type="scientific">Cupriavidus plantarum</name>
    <dbReference type="NCBI Taxonomy" id="942865"/>
    <lineage>
        <taxon>Bacteria</taxon>
        <taxon>Pseudomonadati</taxon>
        <taxon>Pseudomonadota</taxon>
        <taxon>Betaproteobacteria</taxon>
        <taxon>Burkholderiales</taxon>
        <taxon>Burkholderiaceae</taxon>
        <taxon>Cupriavidus</taxon>
    </lineage>
</organism>
<accession>A0A316ERY9</accession>
<evidence type="ECO:0000256" key="1">
    <source>
        <dbReference type="ARBA" id="ARBA00004236"/>
    </source>
</evidence>
<keyword evidence="3 9" id="KW-0349">Heme</keyword>
<evidence type="ECO:0000259" key="11">
    <source>
        <dbReference type="PROSITE" id="PS51007"/>
    </source>
</evidence>
<keyword evidence="13" id="KW-1185">Reference proteome</keyword>
<evidence type="ECO:0000256" key="8">
    <source>
        <dbReference type="ARBA" id="ARBA00023136"/>
    </source>
</evidence>
<feature type="binding site" description="covalent" evidence="9">
    <location>
        <position position="73"/>
    </location>
    <ligand>
        <name>heme c</name>
        <dbReference type="ChEBI" id="CHEBI:61717"/>
        <label>1</label>
    </ligand>
</feature>
<dbReference type="GO" id="GO:0020037">
    <property type="term" value="F:heme binding"/>
    <property type="evidence" value="ECO:0007669"/>
    <property type="project" value="InterPro"/>
</dbReference>
<feature type="binding site" description="covalent" evidence="9">
    <location>
        <position position="220"/>
    </location>
    <ligand>
        <name>heme c</name>
        <dbReference type="ChEBI" id="CHEBI:61717"/>
        <label>2</label>
    </ligand>
</feature>
<feature type="binding site" description="axial binding residue" evidence="10">
    <location>
        <position position="221"/>
    </location>
    <ligand>
        <name>heme c</name>
        <dbReference type="ChEBI" id="CHEBI:61717"/>
        <label>2</label>
    </ligand>
    <ligandPart>
        <name>Fe</name>
        <dbReference type="ChEBI" id="CHEBI:18248"/>
    </ligandPart>
</feature>
<evidence type="ECO:0000256" key="9">
    <source>
        <dbReference type="PIRSR" id="PIRSR000018-50"/>
    </source>
</evidence>
<dbReference type="SUPFAM" id="SSF46626">
    <property type="entry name" value="Cytochrome c"/>
    <property type="match status" value="3"/>
</dbReference>
<feature type="binding site" description="covalent" evidence="9">
    <location>
        <position position="70"/>
    </location>
    <ligand>
        <name>heme c</name>
        <dbReference type="ChEBI" id="CHEBI:61717"/>
        <label>1</label>
    </ligand>
</feature>
<dbReference type="PIRSF" id="PIRSF000018">
    <property type="entry name" value="Mb_ADH_cyt_c"/>
    <property type="match status" value="1"/>
</dbReference>
<keyword evidence="6" id="KW-0677">Repeat</keyword>
<feature type="binding site" description="covalent" evidence="9">
    <location>
        <position position="355"/>
    </location>
    <ligand>
        <name>heme c</name>
        <dbReference type="ChEBI" id="CHEBI:61717"/>
        <label>3</label>
    </ligand>
</feature>
<gene>
    <name evidence="12" type="ORF">C7419_103625</name>
</gene>
<dbReference type="PROSITE" id="PS51007">
    <property type="entry name" value="CYTC"/>
    <property type="match status" value="3"/>
</dbReference>
<comment type="caution">
    <text evidence="12">The sequence shown here is derived from an EMBL/GenBank/DDBJ whole genome shotgun (WGS) entry which is preliminary data.</text>
</comment>
<dbReference type="InterPro" id="IPR036909">
    <property type="entry name" value="Cyt_c-like_dom_sf"/>
</dbReference>
<comment type="cofactor">
    <cofactor evidence="9">
        <name>heme c</name>
        <dbReference type="ChEBI" id="CHEBI:61717"/>
    </cofactor>
    <text evidence="9">Binds 3 heme c groups covalently per subunit.</text>
</comment>
<dbReference type="PANTHER" id="PTHR35008">
    <property type="entry name" value="BLL4482 PROTEIN-RELATED"/>
    <property type="match status" value="1"/>
</dbReference>
<protein>
    <submittedName>
        <fullName evidence="12">Mono/diheme cytochrome c family protein</fullName>
    </submittedName>
</protein>
<dbReference type="GO" id="GO:0005506">
    <property type="term" value="F:iron ion binding"/>
    <property type="evidence" value="ECO:0007669"/>
    <property type="project" value="InterPro"/>
</dbReference>
<keyword evidence="2" id="KW-1003">Cell membrane</keyword>
<dbReference type="Gene3D" id="1.10.760.10">
    <property type="entry name" value="Cytochrome c-like domain"/>
    <property type="match status" value="3"/>
</dbReference>
<evidence type="ECO:0000313" key="12">
    <source>
        <dbReference type="EMBL" id="PWK34306.1"/>
    </source>
</evidence>
<feature type="domain" description="Cytochrome c" evidence="11">
    <location>
        <begin position="202"/>
        <end position="315"/>
    </location>
</feature>
<feature type="binding site" description="covalent" evidence="9">
    <location>
        <position position="217"/>
    </location>
    <ligand>
        <name>heme c</name>
        <dbReference type="ChEBI" id="CHEBI:61717"/>
        <label>2</label>
    </ligand>
</feature>
<dbReference type="GO" id="GO:0016614">
    <property type="term" value="F:oxidoreductase activity, acting on CH-OH group of donors"/>
    <property type="evidence" value="ECO:0007669"/>
    <property type="project" value="InterPro"/>
</dbReference>
<evidence type="ECO:0000256" key="2">
    <source>
        <dbReference type="ARBA" id="ARBA00022475"/>
    </source>
</evidence>
<feature type="domain" description="Cytochrome c" evidence="11">
    <location>
        <begin position="56"/>
        <end position="159"/>
    </location>
</feature>
<feature type="domain" description="Cytochrome c" evidence="11">
    <location>
        <begin position="339"/>
        <end position="429"/>
    </location>
</feature>
<dbReference type="InterPro" id="IPR051459">
    <property type="entry name" value="Cytochrome_c-type_DH"/>
</dbReference>
<sequence length="453" mass="48468">MQKRSRKFPVRMAAIAGATALGALALGWLTLGAPPSVAQSASSPAAAPAAGGPDAALIQRGEYLAKAGDCIACHTAPGGKPFAGGFKMVTPMGAIYATNITPDPETGIGKYTEQDFDRAVREGVAKEGHTLYPAMPFPSYAKVRQEDIKAMYAYFMHGVEPVRQANLQSEIPWPLNMRWPLKFWNMVFLDKTPYKDDPQKDAVWNRGAYLVQGLGHCGACHTPRGVGFQEKALSEKGKPYLTGAVVEHWFASNLTGDPNVGLGRWSEQDVVEFMGTGANRHASAFGGMVSVINHSLQEMTPQDLTAMARYLKSLPGVGGNGSPPYAYDGAITQTSLRKPAGNAGAKVYATYCMYCHGADGRAYSPLLSPLAGNPNVIESNPVSLINVTLNGSDELVIKGMPSPYPMPKFAEVLSDQEIADVLTFIRQGWNNKAGAVTEKDVAKIRKATGQEAD</sequence>
<keyword evidence="4 10" id="KW-0479">Metal-binding</keyword>
<dbReference type="InterPro" id="IPR014353">
    <property type="entry name" value="Membr-bd_ADH_cyt_c"/>
</dbReference>
<evidence type="ECO:0000256" key="10">
    <source>
        <dbReference type="PIRSR" id="PIRSR000018-51"/>
    </source>
</evidence>
<feature type="binding site" description="axial binding residue" evidence="10">
    <location>
        <position position="356"/>
    </location>
    <ligand>
        <name>heme c</name>
        <dbReference type="ChEBI" id="CHEBI:61717"/>
        <label>3</label>
    </ligand>
    <ligandPart>
        <name>Fe</name>
        <dbReference type="ChEBI" id="CHEBI:18248"/>
    </ligandPart>
</feature>
<dbReference type="PANTHER" id="PTHR35008:SF8">
    <property type="entry name" value="ALCOHOL DEHYDROGENASE CYTOCHROME C SUBUNIT"/>
    <property type="match status" value="1"/>
</dbReference>
<evidence type="ECO:0000256" key="6">
    <source>
        <dbReference type="ARBA" id="ARBA00022737"/>
    </source>
</evidence>
<feature type="binding site" description="axial binding residue" evidence="10">
    <location>
        <position position="74"/>
    </location>
    <ligand>
        <name>heme c</name>
        <dbReference type="ChEBI" id="CHEBI:61717"/>
        <label>1</label>
    </ligand>
    <ligandPart>
        <name>Fe</name>
        <dbReference type="ChEBI" id="CHEBI:18248"/>
    </ligandPart>
</feature>
<dbReference type="AlphaFoldDB" id="A0A316ERY9"/>
<dbReference type="GO" id="GO:0009055">
    <property type="term" value="F:electron transfer activity"/>
    <property type="evidence" value="ECO:0007669"/>
    <property type="project" value="InterPro"/>
</dbReference>
<dbReference type="Proteomes" id="UP000245754">
    <property type="component" value="Unassembled WGS sequence"/>
</dbReference>
<keyword evidence="7 10" id="KW-0408">Iron</keyword>
<name>A0A316ERY9_9BURK</name>
<evidence type="ECO:0000256" key="7">
    <source>
        <dbReference type="ARBA" id="ARBA00023004"/>
    </source>
</evidence>
<evidence type="ECO:0000313" key="13">
    <source>
        <dbReference type="Proteomes" id="UP000245754"/>
    </source>
</evidence>
<keyword evidence="8" id="KW-0472">Membrane</keyword>
<dbReference type="EMBL" id="QGGT01000003">
    <property type="protein sequence ID" value="PWK34306.1"/>
    <property type="molecule type" value="Genomic_DNA"/>
</dbReference>
<keyword evidence="5" id="KW-0732">Signal</keyword>
<dbReference type="InterPro" id="IPR009056">
    <property type="entry name" value="Cyt_c-like_dom"/>
</dbReference>
<dbReference type="Pfam" id="PF00034">
    <property type="entry name" value="Cytochrom_C"/>
    <property type="match status" value="2"/>
</dbReference>
<comment type="subcellular location">
    <subcellularLocation>
        <location evidence="1">Cell membrane</location>
    </subcellularLocation>
</comment>
<evidence type="ECO:0000256" key="3">
    <source>
        <dbReference type="ARBA" id="ARBA00022617"/>
    </source>
</evidence>
<dbReference type="GO" id="GO:0005886">
    <property type="term" value="C:plasma membrane"/>
    <property type="evidence" value="ECO:0007669"/>
    <property type="project" value="UniProtKB-SubCell"/>
</dbReference>
<proteinExistence type="predicted"/>
<feature type="binding site" description="covalent" evidence="9">
    <location>
        <position position="352"/>
    </location>
    <ligand>
        <name>heme c</name>
        <dbReference type="ChEBI" id="CHEBI:61717"/>
        <label>3</label>
    </ligand>
</feature>
<evidence type="ECO:0000256" key="5">
    <source>
        <dbReference type="ARBA" id="ARBA00022729"/>
    </source>
</evidence>